<gene>
    <name evidence="2" type="ORF">CON16_27000</name>
</gene>
<evidence type="ECO:0000313" key="3">
    <source>
        <dbReference type="Proteomes" id="UP000220192"/>
    </source>
</evidence>
<name>A0A2A7D206_BACAN</name>
<keyword evidence="1" id="KW-1133">Transmembrane helix</keyword>
<keyword evidence="1" id="KW-0472">Membrane</keyword>
<dbReference type="Proteomes" id="UP000220192">
    <property type="component" value="Unassembled WGS sequence"/>
</dbReference>
<evidence type="ECO:0000313" key="2">
    <source>
        <dbReference type="EMBL" id="PDZ14053.1"/>
    </source>
</evidence>
<keyword evidence="1" id="KW-0812">Transmembrane</keyword>
<comment type="caution">
    <text evidence="2">The sequence shown here is derived from an EMBL/GenBank/DDBJ whole genome shotgun (WGS) entry which is preliminary data.</text>
</comment>
<sequence length="93" mass="11255">MWKYLKIKKKYKICINKSGACIILMMCAFFIKKSKCLKGEDNSKKFCYGKYKKSYSWMVLYKNVTFFIFSIAKSNIYFYNRKGVILYWKNKSK</sequence>
<organism evidence="2 3">
    <name type="scientific">Bacillus anthracis</name>
    <name type="common">anthrax bacterium</name>
    <dbReference type="NCBI Taxonomy" id="1392"/>
    <lineage>
        <taxon>Bacteria</taxon>
        <taxon>Bacillati</taxon>
        <taxon>Bacillota</taxon>
        <taxon>Bacilli</taxon>
        <taxon>Bacillales</taxon>
        <taxon>Bacillaceae</taxon>
        <taxon>Bacillus</taxon>
        <taxon>Bacillus cereus group</taxon>
    </lineage>
</organism>
<dbReference type="AlphaFoldDB" id="A0A2A7D206"/>
<accession>A0A2A7D206</accession>
<evidence type="ECO:0000256" key="1">
    <source>
        <dbReference type="SAM" id="Phobius"/>
    </source>
</evidence>
<feature type="transmembrane region" description="Helical" evidence="1">
    <location>
        <begin position="60"/>
        <end position="79"/>
    </location>
</feature>
<reference evidence="2 3" key="1">
    <citation type="submission" date="2017-09" db="EMBL/GenBank/DDBJ databases">
        <title>Large-scale bioinformatics analysis of Bacillus genomes uncovers conserved roles of natural products in bacterial physiology.</title>
        <authorList>
            <consortium name="Agbiome Team Llc"/>
            <person name="Bleich R.M."/>
            <person name="Grubbs K.J."/>
            <person name="Santa Maria K.C."/>
            <person name="Allen S.E."/>
            <person name="Farag S."/>
            <person name="Shank E.A."/>
            <person name="Bowers A."/>
        </authorList>
    </citation>
    <scope>NUCLEOTIDE SEQUENCE [LARGE SCALE GENOMIC DNA]</scope>
    <source>
        <strain evidence="2 3">AFS095574</strain>
    </source>
</reference>
<protein>
    <submittedName>
        <fullName evidence="2">Uncharacterized protein</fullName>
    </submittedName>
</protein>
<proteinExistence type="predicted"/>
<dbReference type="EMBL" id="NVLX01000032">
    <property type="protein sequence ID" value="PDZ14053.1"/>
    <property type="molecule type" value="Genomic_DNA"/>
</dbReference>